<evidence type="ECO:0000256" key="1">
    <source>
        <dbReference type="SAM" id="Phobius"/>
    </source>
</evidence>
<evidence type="ECO:0000313" key="3">
    <source>
        <dbReference type="EMBL" id="CAL6082172.1"/>
    </source>
</evidence>
<dbReference type="EMBL" id="CAXDID020000361">
    <property type="protein sequence ID" value="CAL6082172.1"/>
    <property type="molecule type" value="Genomic_DNA"/>
</dbReference>
<evidence type="ECO:0000313" key="2">
    <source>
        <dbReference type="EMBL" id="CAI9970668.1"/>
    </source>
</evidence>
<keyword evidence="1" id="KW-0472">Membrane</keyword>
<protein>
    <submittedName>
        <fullName evidence="3">Hypothetical_protein</fullName>
    </submittedName>
</protein>
<comment type="caution">
    <text evidence="2">The sequence shown here is derived from an EMBL/GenBank/DDBJ whole genome shotgun (WGS) entry which is preliminary data.</text>
</comment>
<keyword evidence="1" id="KW-0812">Transmembrane</keyword>
<dbReference type="AlphaFoldDB" id="A0AA86RCT0"/>
<gene>
    <name evidence="2" type="ORF">HINF_LOCUS58313</name>
    <name evidence="3" type="ORF">HINF_LOCUS60964</name>
</gene>
<name>A0AA86RCT0_9EUKA</name>
<feature type="transmembrane region" description="Helical" evidence="1">
    <location>
        <begin position="38"/>
        <end position="66"/>
    </location>
</feature>
<dbReference type="Proteomes" id="UP001642409">
    <property type="component" value="Unassembled WGS sequence"/>
</dbReference>
<reference evidence="3 4" key="2">
    <citation type="submission" date="2024-07" db="EMBL/GenBank/DDBJ databases">
        <authorList>
            <person name="Akdeniz Z."/>
        </authorList>
    </citation>
    <scope>NUCLEOTIDE SEQUENCE [LARGE SCALE GENOMIC DNA]</scope>
</reference>
<feature type="transmembrane region" description="Helical" evidence="1">
    <location>
        <begin position="87"/>
        <end position="107"/>
    </location>
</feature>
<keyword evidence="4" id="KW-1185">Reference proteome</keyword>
<proteinExistence type="predicted"/>
<organism evidence="2">
    <name type="scientific">Hexamita inflata</name>
    <dbReference type="NCBI Taxonomy" id="28002"/>
    <lineage>
        <taxon>Eukaryota</taxon>
        <taxon>Metamonada</taxon>
        <taxon>Diplomonadida</taxon>
        <taxon>Hexamitidae</taxon>
        <taxon>Hexamitinae</taxon>
        <taxon>Hexamita</taxon>
    </lineage>
</organism>
<accession>A0AA86RCT0</accession>
<reference evidence="2" key="1">
    <citation type="submission" date="2023-06" db="EMBL/GenBank/DDBJ databases">
        <authorList>
            <person name="Kurt Z."/>
        </authorList>
    </citation>
    <scope>NUCLEOTIDE SEQUENCE</scope>
</reference>
<evidence type="ECO:0000313" key="4">
    <source>
        <dbReference type="Proteomes" id="UP001642409"/>
    </source>
</evidence>
<dbReference type="EMBL" id="CATOUU010001079">
    <property type="protein sequence ID" value="CAI9970668.1"/>
    <property type="molecule type" value="Genomic_DNA"/>
</dbReference>
<keyword evidence="1" id="KW-1133">Transmembrane helix</keyword>
<sequence>MLVLFCFKFAVMILALSNILLSNTEVFASRFESSLEQLVIMQFSMLVLFCFKFAVMILALSNILLSNTEVFASRFESSLEQLVIMQLYIKSNEFCCVLIVFIMFTHYELFKIYSSLHQQFPLSLKQNGCTHSTTLVSLINQPYKRPSRHNPQTITQLLLQILQL</sequence>